<feature type="transmembrane region" description="Helical" evidence="8">
    <location>
        <begin position="449"/>
        <end position="468"/>
    </location>
</feature>
<keyword evidence="6 7" id="KW-0472">Membrane</keyword>
<keyword evidence="10" id="KW-1185">Reference proteome</keyword>
<dbReference type="InterPro" id="IPR028362">
    <property type="entry name" value="AlgI"/>
</dbReference>
<dbReference type="GO" id="GO:0016746">
    <property type="term" value="F:acyltransferase activity"/>
    <property type="evidence" value="ECO:0007669"/>
    <property type="project" value="UniProtKB-KW"/>
</dbReference>
<dbReference type="PIRSF" id="PIRSF016636">
    <property type="entry name" value="AlgI_DltB"/>
    <property type="match status" value="1"/>
</dbReference>
<comment type="subcellular location">
    <subcellularLocation>
        <location evidence="1">Cell membrane</location>
        <topology evidence="1">Multi-pass membrane protein</topology>
    </subcellularLocation>
</comment>
<keyword evidence="3 7" id="KW-1003">Cell membrane</keyword>
<keyword evidence="4 8" id="KW-0812">Transmembrane</keyword>
<dbReference type="GO" id="GO:0005886">
    <property type="term" value="C:plasma membrane"/>
    <property type="evidence" value="ECO:0007669"/>
    <property type="project" value="UniProtKB-SubCell"/>
</dbReference>
<feature type="transmembrane region" description="Helical" evidence="8">
    <location>
        <begin position="6"/>
        <end position="22"/>
    </location>
</feature>
<dbReference type="EMBL" id="WJYA01000004">
    <property type="protein sequence ID" value="MTE26535.1"/>
    <property type="molecule type" value="Genomic_DNA"/>
</dbReference>
<evidence type="ECO:0000256" key="7">
    <source>
        <dbReference type="PIRNR" id="PIRNR016636"/>
    </source>
</evidence>
<protein>
    <submittedName>
        <fullName evidence="9">MBOAT family protein</fullName>
    </submittedName>
</protein>
<evidence type="ECO:0000256" key="6">
    <source>
        <dbReference type="ARBA" id="ARBA00023136"/>
    </source>
</evidence>
<keyword evidence="7" id="KW-0012">Acyltransferase</keyword>
<gene>
    <name evidence="9" type="ORF">F1003_06275</name>
</gene>
<evidence type="ECO:0000313" key="9">
    <source>
        <dbReference type="EMBL" id="MTE26535.1"/>
    </source>
</evidence>
<feature type="transmembrane region" description="Helical" evidence="8">
    <location>
        <begin position="113"/>
        <end position="133"/>
    </location>
</feature>
<comment type="similarity">
    <text evidence="2 7">Belongs to the membrane-bound acyltransferase family.</text>
</comment>
<dbReference type="PANTHER" id="PTHR13285:SF18">
    <property type="entry name" value="PROTEIN-CYSTEINE N-PALMITOYLTRANSFERASE RASP"/>
    <property type="match status" value="1"/>
</dbReference>
<evidence type="ECO:0000256" key="3">
    <source>
        <dbReference type="ARBA" id="ARBA00022475"/>
    </source>
</evidence>
<dbReference type="GO" id="GO:0042121">
    <property type="term" value="P:alginic acid biosynthetic process"/>
    <property type="evidence" value="ECO:0007669"/>
    <property type="project" value="InterPro"/>
</dbReference>
<evidence type="ECO:0000256" key="8">
    <source>
        <dbReference type="SAM" id="Phobius"/>
    </source>
</evidence>
<evidence type="ECO:0000256" key="2">
    <source>
        <dbReference type="ARBA" id="ARBA00010323"/>
    </source>
</evidence>
<dbReference type="Proteomes" id="UP000447545">
    <property type="component" value="Unassembled WGS sequence"/>
</dbReference>
<dbReference type="PIRSF" id="PIRSF500217">
    <property type="entry name" value="AlgI"/>
    <property type="match status" value="1"/>
</dbReference>
<feature type="transmembrane region" description="Helical" evidence="8">
    <location>
        <begin position="80"/>
        <end position="101"/>
    </location>
</feature>
<dbReference type="InterPro" id="IPR051085">
    <property type="entry name" value="MB_O-acyltransferase"/>
</dbReference>
<evidence type="ECO:0000256" key="1">
    <source>
        <dbReference type="ARBA" id="ARBA00004651"/>
    </source>
</evidence>
<dbReference type="Pfam" id="PF03062">
    <property type="entry name" value="MBOAT"/>
    <property type="match status" value="1"/>
</dbReference>
<sequence>MLFNSFEYLWFLPTVFLLYWFVFNKNLKLQNLFLLIVSYIFYGWWDWRFLTLIAFSSLVDYNIGLLLANAKFKHRRKLLLAISIMVNLGLLGYFKYCNFFIENFVDMFNAFGINLQVSTLRIILPVGISFYTFQTMSYTIDVYRGKLKPTNNAIQFFAYVSFFPQLVAGPIERAVNLLPQFEKKRQFNYEKASDGVRQIIWGLFKKVVIADNCAVYVNQIFDSPADHNGLTLALGAVLFAFQIYGDFSGYSDIAIGTAKLFGFDLMKNFATPYFSRDIAEFWRRWHISLSTWFRDYLYIPLGGSRGGMWMKVRNTFIIFLVSGFWHGANWTFIIWGFLNALYFLPLLFRNKNRQYIEVVASSSYLPSFKELMLIIKTFILTTLAWVFFRADTLSLAVEYIVSIFNHDNGFIGPIQFMRLLPILLLFIVFDWMHRNQTESLICSHEYKVLNTIWVLSVVILILWLGNFFNPQEFIYFDF</sequence>
<dbReference type="InterPro" id="IPR024194">
    <property type="entry name" value="Ac/AlaTfrase_AlgI/DltB"/>
</dbReference>
<organism evidence="9 10">
    <name type="scientific">Winogradskyella ouciana</name>
    <dbReference type="NCBI Taxonomy" id="2608631"/>
    <lineage>
        <taxon>Bacteria</taxon>
        <taxon>Pseudomonadati</taxon>
        <taxon>Bacteroidota</taxon>
        <taxon>Flavobacteriia</taxon>
        <taxon>Flavobacteriales</taxon>
        <taxon>Flavobacteriaceae</taxon>
        <taxon>Winogradskyella</taxon>
    </lineage>
</organism>
<proteinExistence type="inferred from homology"/>
<feature type="transmembrane region" description="Helical" evidence="8">
    <location>
        <begin position="51"/>
        <end position="68"/>
    </location>
</feature>
<evidence type="ECO:0000256" key="4">
    <source>
        <dbReference type="ARBA" id="ARBA00022692"/>
    </source>
</evidence>
<keyword evidence="5 8" id="KW-1133">Transmembrane helix</keyword>
<accession>A0A7K1GBW0</accession>
<evidence type="ECO:0000313" key="10">
    <source>
        <dbReference type="Proteomes" id="UP000447545"/>
    </source>
</evidence>
<dbReference type="RefSeq" id="WP_155088354.1">
    <property type="nucleotide sequence ID" value="NZ_WJYA01000004.1"/>
</dbReference>
<reference evidence="9 10" key="1">
    <citation type="submission" date="2019-11" db="EMBL/GenBank/DDBJ databases">
        <title>Winogradskyella ouciana sp. nov., isolated from the hadal seawater of the Mariana Trench.</title>
        <authorList>
            <person name="Liu R."/>
        </authorList>
    </citation>
    <scope>NUCLEOTIDE SEQUENCE [LARGE SCALE GENOMIC DNA]</scope>
    <source>
        <strain evidence="9 10">ZXX205</strain>
    </source>
</reference>
<dbReference type="InterPro" id="IPR004299">
    <property type="entry name" value="MBOAT_fam"/>
</dbReference>
<keyword evidence="7" id="KW-0808">Transferase</keyword>
<feature type="transmembrane region" description="Helical" evidence="8">
    <location>
        <begin position="410"/>
        <end position="429"/>
    </location>
</feature>
<dbReference type="AlphaFoldDB" id="A0A7K1GBW0"/>
<comment type="caution">
    <text evidence="9">The sequence shown here is derived from an EMBL/GenBank/DDBJ whole genome shotgun (WGS) entry which is preliminary data.</text>
</comment>
<dbReference type="PANTHER" id="PTHR13285">
    <property type="entry name" value="ACYLTRANSFERASE"/>
    <property type="match status" value="1"/>
</dbReference>
<evidence type="ECO:0000256" key="5">
    <source>
        <dbReference type="ARBA" id="ARBA00022989"/>
    </source>
</evidence>
<name>A0A7K1GBW0_9FLAO</name>
<feature type="transmembrane region" description="Helical" evidence="8">
    <location>
        <begin position="371"/>
        <end position="390"/>
    </location>
</feature>